<evidence type="ECO:0000313" key="2">
    <source>
        <dbReference type="Proteomes" id="UP000435910"/>
    </source>
</evidence>
<dbReference type="EMBL" id="NILC01000014">
    <property type="protein sequence ID" value="TWL30674.1"/>
    <property type="molecule type" value="Genomic_DNA"/>
</dbReference>
<protein>
    <submittedName>
        <fullName evidence="1">Uncharacterized protein</fullName>
    </submittedName>
</protein>
<gene>
    <name evidence="1" type="ORF">CHCC16736_1708</name>
</gene>
<organism evidence="1 2">
    <name type="scientific">Bacillus licheniformis</name>
    <dbReference type="NCBI Taxonomy" id="1402"/>
    <lineage>
        <taxon>Bacteria</taxon>
        <taxon>Bacillati</taxon>
        <taxon>Bacillota</taxon>
        <taxon>Bacilli</taxon>
        <taxon>Bacillales</taxon>
        <taxon>Bacillaceae</taxon>
        <taxon>Bacillus</taxon>
    </lineage>
</organism>
<reference evidence="1 2" key="1">
    <citation type="submission" date="2019-06" db="EMBL/GenBank/DDBJ databases">
        <title>Genome sequence analysis of &gt;100 Bacillus licheniformis strains suggests intrinsic resistance to this species.</title>
        <authorList>
            <person name="Wels M."/>
            <person name="Siezen R.J."/>
            <person name="Johansen E."/>
            <person name="Stuer-Lauridsen B."/>
            <person name="Bjerre K."/>
            <person name="Nielsen B.K.K."/>
        </authorList>
    </citation>
    <scope>NUCLEOTIDE SEQUENCE [LARGE SCALE GENOMIC DNA]</scope>
    <source>
        <strain evidence="1 2">BAC-16736</strain>
    </source>
</reference>
<sequence>MEGIKNEKVMRGMAMNADRMMTSFKPVTNEWLGASSSSDGIKKGKKHFMSLQLN</sequence>
<accession>A0A8B5YF93</accession>
<name>A0A8B5YF93_BACLI</name>
<dbReference type="Proteomes" id="UP000435910">
    <property type="component" value="Unassembled WGS sequence"/>
</dbReference>
<comment type="caution">
    <text evidence="1">The sequence shown here is derived from an EMBL/GenBank/DDBJ whole genome shotgun (WGS) entry which is preliminary data.</text>
</comment>
<dbReference type="AlphaFoldDB" id="A0A8B5YF93"/>
<evidence type="ECO:0000313" key="1">
    <source>
        <dbReference type="EMBL" id="TWL30674.1"/>
    </source>
</evidence>
<proteinExistence type="predicted"/>